<evidence type="ECO:0000259" key="7">
    <source>
        <dbReference type="PROSITE" id="PS50888"/>
    </source>
</evidence>
<evidence type="ECO:0000313" key="9">
    <source>
        <dbReference type="Proteomes" id="UP001211065"/>
    </source>
</evidence>
<dbReference type="AlphaFoldDB" id="A0AAD5U8W5"/>
<keyword evidence="3" id="KW-0238">DNA-binding</keyword>
<dbReference type="GO" id="GO:0005634">
    <property type="term" value="C:nucleus"/>
    <property type="evidence" value="ECO:0007669"/>
    <property type="project" value="UniProtKB-SubCell"/>
</dbReference>
<dbReference type="PROSITE" id="PS50888">
    <property type="entry name" value="BHLH"/>
    <property type="match status" value="1"/>
</dbReference>
<feature type="domain" description="BHLH" evidence="7">
    <location>
        <begin position="154"/>
        <end position="206"/>
    </location>
</feature>
<comment type="subcellular location">
    <subcellularLocation>
        <location evidence="1">Nucleus</location>
    </subcellularLocation>
</comment>
<dbReference type="GO" id="GO:0046983">
    <property type="term" value="F:protein dimerization activity"/>
    <property type="evidence" value="ECO:0007669"/>
    <property type="project" value="InterPro"/>
</dbReference>
<dbReference type="SMART" id="SM00353">
    <property type="entry name" value="HLH"/>
    <property type="match status" value="1"/>
</dbReference>
<evidence type="ECO:0000256" key="4">
    <source>
        <dbReference type="ARBA" id="ARBA00023163"/>
    </source>
</evidence>
<dbReference type="InterPro" id="IPR052207">
    <property type="entry name" value="Max-like/E-box_TFs"/>
</dbReference>
<organism evidence="8 9">
    <name type="scientific">Clydaea vesicula</name>
    <dbReference type="NCBI Taxonomy" id="447962"/>
    <lineage>
        <taxon>Eukaryota</taxon>
        <taxon>Fungi</taxon>
        <taxon>Fungi incertae sedis</taxon>
        <taxon>Chytridiomycota</taxon>
        <taxon>Chytridiomycota incertae sedis</taxon>
        <taxon>Chytridiomycetes</taxon>
        <taxon>Lobulomycetales</taxon>
        <taxon>Lobulomycetaceae</taxon>
        <taxon>Clydaea</taxon>
    </lineage>
</organism>
<feature type="compositionally biased region" description="Low complexity" evidence="6">
    <location>
        <begin position="130"/>
        <end position="141"/>
    </location>
</feature>
<keyword evidence="4" id="KW-0804">Transcription</keyword>
<evidence type="ECO:0000313" key="8">
    <source>
        <dbReference type="EMBL" id="KAJ3224878.1"/>
    </source>
</evidence>
<accession>A0AAD5U8W5</accession>
<comment type="caution">
    <text evidence="8">The sequence shown here is derived from an EMBL/GenBank/DDBJ whole genome shotgun (WGS) entry which is preliminary data.</text>
</comment>
<dbReference type="InterPro" id="IPR011598">
    <property type="entry name" value="bHLH_dom"/>
</dbReference>
<name>A0AAD5U8W5_9FUNG</name>
<dbReference type="SUPFAM" id="SSF47459">
    <property type="entry name" value="HLH, helix-loop-helix DNA-binding domain"/>
    <property type="match status" value="1"/>
</dbReference>
<proteinExistence type="predicted"/>
<evidence type="ECO:0000256" key="5">
    <source>
        <dbReference type="ARBA" id="ARBA00023242"/>
    </source>
</evidence>
<feature type="compositionally biased region" description="Basic and acidic residues" evidence="6">
    <location>
        <begin position="49"/>
        <end position="58"/>
    </location>
</feature>
<dbReference type="InterPro" id="IPR036638">
    <property type="entry name" value="HLH_DNA-bd_sf"/>
</dbReference>
<keyword evidence="5" id="KW-0539">Nucleus</keyword>
<feature type="region of interest" description="Disordered" evidence="6">
    <location>
        <begin position="49"/>
        <end position="75"/>
    </location>
</feature>
<evidence type="ECO:0000256" key="1">
    <source>
        <dbReference type="ARBA" id="ARBA00004123"/>
    </source>
</evidence>
<dbReference type="GO" id="GO:0000981">
    <property type="term" value="F:DNA-binding transcription factor activity, RNA polymerase II-specific"/>
    <property type="evidence" value="ECO:0007669"/>
    <property type="project" value="TreeGrafter"/>
</dbReference>
<gene>
    <name evidence="8" type="ORF">HK099_007743</name>
</gene>
<dbReference type="Gene3D" id="4.10.280.10">
    <property type="entry name" value="Helix-loop-helix DNA-binding domain"/>
    <property type="match status" value="1"/>
</dbReference>
<reference evidence="8" key="1">
    <citation type="submission" date="2020-05" db="EMBL/GenBank/DDBJ databases">
        <title>Phylogenomic resolution of chytrid fungi.</title>
        <authorList>
            <person name="Stajich J.E."/>
            <person name="Amses K."/>
            <person name="Simmons R."/>
            <person name="Seto K."/>
            <person name="Myers J."/>
            <person name="Bonds A."/>
            <person name="Quandt C.A."/>
            <person name="Barry K."/>
            <person name="Liu P."/>
            <person name="Grigoriev I."/>
            <person name="Longcore J.E."/>
            <person name="James T.Y."/>
        </authorList>
    </citation>
    <scope>NUCLEOTIDE SEQUENCE</scope>
    <source>
        <strain evidence="8">JEL0476</strain>
    </source>
</reference>
<dbReference type="EMBL" id="JADGJW010000078">
    <property type="protein sequence ID" value="KAJ3224878.1"/>
    <property type="molecule type" value="Genomic_DNA"/>
</dbReference>
<sequence>MSAEFFDSATLPESDKEAKLFNSREHDDFNEFLDFLFNGSLLEIPNQDHSHMHREQRSESPSSTHPDVHRQPPTYVTNQQPQHLLHPLQTTNLPQPHLTQEAPHPVINSTIPSPVLKSPFAVPASDNKSSAESTAMSTTATLKKKTRTLLTVDEKKKNHIRSEQKRRVAIKEGFDTLSKLVPALNNRTDSSKSEVLAKTVEYINLLKKENQILYERTKAENKQ</sequence>
<evidence type="ECO:0000256" key="6">
    <source>
        <dbReference type="SAM" id="MobiDB-lite"/>
    </source>
</evidence>
<evidence type="ECO:0000256" key="2">
    <source>
        <dbReference type="ARBA" id="ARBA00023015"/>
    </source>
</evidence>
<dbReference type="Proteomes" id="UP001211065">
    <property type="component" value="Unassembled WGS sequence"/>
</dbReference>
<dbReference type="PANTHER" id="PTHR15741:SF27">
    <property type="entry name" value="TRANSCRIPTION FACTOR AP-4"/>
    <property type="match status" value="1"/>
</dbReference>
<dbReference type="Pfam" id="PF00010">
    <property type="entry name" value="HLH"/>
    <property type="match status" value="1"/>
</dbReference>
<protein>
    <recommendedName>
        <fullName evidence="7">BHLH domain-containing protein</fullName>
    </recommendedName>
</protein>
<dbReference type="PANTHER" id="PTHR15741">
    <property type="entry name" value="BASIC HELIX-LOOP-HELIX ZIP TRANSCRIPTION FACTOR"/>
    <property type="match status" value="1"/>
</dbReference>
<feature type="region of interest" description="Disordered" evidence="6">
    <location>
        <begin position="89"/>
        <end position="142"/>
    </location>
</feature>
<keyword evidence="2" id="KW-0805">Transcription regulation</keyword>
<keyword evidence="9" id="KW-1185">Reference proteome</keyword>
<dbReference type="GO" id="GO:0000978">
    <property type="term" value="F:RNA polymerase II cis-regulatory region sequence-specific DNA binding"/>
    <property type="evidence" value="ECO:0007669"/>
    <property type="project" value="TreeGrafter"/>
</dbReference>
<evidence type="ECO:0000256" key="3">
    <source>
        <dbReference type="ARBA" id="ARBA00023125"/>
    </source>
</evidence>